<feature type="region of interest" description="Disordered" evidence="5">
    <location>
        <begin position="1"/>
        <end position="64"/>
    </location>
</feature>
<dbReference type="Gene3D" id="1.10.10.60">
    <property type="entry name" value="Homeodomain-like"/>
    <property type="match status" value="1"/>
</dbReference>
<dbReference type="OrthoDB" id="551907at2759"/>
<keyword evidence="8" id="KW-1185">Reference proteome</keyword>
<name>W9R2E6_9ROSA</name>
<proteinExistence type="predicted"/>
<feature type="compositionally biased region" description="Polar residues" evidence="5">
    <location>
        <begin position="1"/>
        <end position="15"/>
    </location>
</feature>
<feature type="region of interest" description="Disordered" evidence="5">
    <location>
        <begin position="230"/>
        <end position="249"/>
    </location>
</feature>
<evidence type="ECO:0000256" key="2">
    <source>
        <dbReference type="ARBA" id="ARBA00023015"/>
    </source>
</evidence>
<dbReference type="NCBIfam" id="TIGR01557">
    <property type="entry name" value="myb_SHAQKYF"/>
    <property type="match status" value="1"/>
</dbReference>
<evidence type="ECO:0000313" key="7">
    <source>
        <dbReference type="EMBL" id="EXB52399.1"/>
    </source>
</evidence>
<dbReference type="KEGG" id="mnt:21395278"/>
<dbReference type="SUPFAM" id="SSF46689">
    <property type="entry name" value="Homeodomain-like"/>
    <property type="match status" value="1"/>
</dbReference>
<dbReference type="InterPro" id="IPR017930">
    <property type="entry name" value="Myb_dom"/>
</dbReference>
<feature type="compositionally biased region" description="Low complexity" evidence="5">
    <location>
        <begin position="34"/>
        <end position="51"/>
    </location>
</feature>
<dbReference type="EMBL" id="KE344066">
    <property type="protein sequence ID" value="EXB52399.1"/>
    <property type="molecule type" value="Genomic_DNA"/>
</dbReference>
<dbReference type="PROSITE" id="PS51294">
    <property type="entry name" value="HTH_MYB"/>
    <property type="match status" value="1"/>
</dbReference>
<feature type="compositionally biased region" description="Low complexity" evidence="5">
    <location>
        <begin position="328"/>
        <end position="338"/>
    </location>
</feature>
<evidence type="ECO:0000313" key="8">
    <source>
        <dbReference type="Proteomes" id="UP000030645"/>
    </source>
</evidence>
<dbReference type="STRING" id="981085.W9R2E6"/>
<dbReference type="PANTHER" id="PTHR31314">
    <property type="entry name" value="MYB FAMILY TRANSCRIPTION FACTOR PHL7-LIKE"/>
    <property type="match status" value="1"/>
</dbReference>
<dbReference type="GO" id="GO:0003700">
    <property type="term" value="F:DNA-binding transcription factor activity"/>
    <property type="evidence" value="ECO:0007669"/>
    <property type="project" value="InterPro"/>
</dbReference>
<feature type="compositionally biased region" description="Basic and acidic residues" evidence="5">
    <location>
        <begin position="343"/>
        <end position="358"/>
    </location>
</feature>
<dbReference type="Pfam" id="PF00249">
    <property type="entry name" value="Myb_DNA-binding"/>
    <property type="match status" value="1"/>
</dbReference>
<reference evidence="8" key="1">
    <citation type="submission" date="2013-01" db="EMBL/GenBank/DDBJ databases">
        <title>Draft Genome Sequence of a Mulberry Tree, Morus notabilis C.K. Schneid.</title>
        <authorList>
            <person name="He N."/>
            <person name="Zhao S."/>
        </authorList>
    </citation>
    <scope>NUCLEOTIDE SEQUENCE</scope>
</reference>
<dbReference type="AlphaFoldDB" id="W9R2E6"/>
<keyword evidence="3" id="KW-0804">Transcription</keyword>
<gene>
    <name evidence="7" type="ORF">L484_012044</name>
</gene>
<evidence type="ECO:0000256" key="4">
    <source>
        <dbReference type="ARBA" id="ARBA00023242"/>
    </source>
</evidence>
<feature type="compositionally biased region" description="Polar residues" evidence="5">
    <location>
        <begin position="359"/>
        <end position="368"/>
    </location>
</feature>
<accession>W9R2E6</accession>
<dbReference type="InterPro" id="IPR001005">
    <property type="entry name" value="SANT/Myb"/>
</dbReference>
<dbReference type="InterPro" id="IPR046955">
    <property type="entry name" value="PHR1-like"/>
</dbReference>
<dbReference type="GO" id="GO:0005634">
    <property type="term" value="C:nucleus"/>
    <property type="evidence" value="ECO:0007669"/>
    <property type="project" value="UniProtKB-SubCell"/>
</dbReference>
<keyword evidence="2" id="KW-0805">Transcription regulation</keyword>
<evidence type="ECO:0000256" key="3">
    <source>
        <dbReference type="ARBA" id="ARBA00023163"/>
    </source>
</evidence>
<dbReference type="Proteomes" id="UP000030645">
    <property type="component" value="Unassembled WGS sequence"/>
</dbReference>
<evidence type="ECO:0000259" key="6">
    <source>
        <dbReference type="PROSITE" id="PS51294"/>
    </source>
</evidence>
<organism evidence="7 8">
    <name type="scientific">Morus notabilis</name>
    <dbReference type="NCBI Taxonomy" id="981085"/>
    <lineage>
        <taxon>Eukaryota</taxon>
        <taxon>Viridiplantae</taxon>
        <taxon>Streptophyta</taxon>
        <taxon>Embryophyta</taxon>
        <taxon>Tracheophyta</taxon>
        <taxon>Spermatophyta</taxon>
        <taxon>Magnoliopsida</taxon>
        <taxon>eudicotyledons</taxon>
        <taxon>Gunneridae</taxon>
        <taxon>Pentapetalae</taxon>
        <taxon>rosids</taxon>
        <taxon>fabids</taxon>
        <taxon>Rosales</taxon>
        <taxon>Moraceae</taxon>
        <taxon>Moreae</taxon>
        <taxon>Morus</taxon>
    </lineage>
</organism>
<dbReference type="GO" id="GO:0003677">
    <property type="term" value="F:DNA binding"/>
    <property type="evidence" value="ECO:0007669"/>
    <property type="project" value="InterPro"/>
</dbReference>
<sequence length="368" mass="41305">MKGSISNSECSKTTLSNQNNGESESGENDDDQISKPNKNNGGLSSSNSTVEESSEKKSSVRPYVRSKAPRLRWMPDLHLRFVHAVERLGGQERATPKLVLQLMNIKGLSIAHVKSHLQMYRSKKIDDAGQVLADHRHLVEYGDRNIYNLSQLPMLQGYNQRHNSSFRYGFDDPSWSSYGNLRQYPRSDGFYGTTIFGSTTTSNWSSTIPCSFPTRNNTISSLITENSAWKTHNKQKNDHQSPRPQTRLSIPNDLNAVKHLQAVNNAPRESDSVTTIQEQSKNLKRKASDCGENLDLELSLRLTSRNNVMDHKKKERSAFGEDEVDSSLSLSLSSNPSSKPIRRLKEQAADSSCKEMNGKRTSTLDLTI</sequence>
<dbReference type="FunFam" id="1.10.10.60:FF:000002">
    <property type="entry name" value="Myb family transcription factor"/>
    <property type="match status" value="1"/>
</dbReference>
<comment type="subcellular location">
    <subcellularLocation>
        <location evidence="1">Nucleus</location>
    </subcellularLocation>
</comment>
<dbReference type="eggNOG" id="ENOG502QUT4">
    <property type="taxonomic scope" value="Eukaryota"/>
</dbReference>
<keyword evidence="4" id="KW-0539">Nucleus</keyword>
<protein>
    <submittedName>
        <fullName evidence="7">Putative Myb family transcription factor</fullName>
    </submittedName>
</protein>
<feature type="region of interest" description="Disordered" evidence="5">
    <location>
        <begin position="328"/>
        <end position="368"/>
    </location>
</feature>
<feature type="domain" description="HTH myb-type" evidence="6">
    <location>
        <begin position="65"/>
        <end position="125"/>
    </location>
</feature>
<dbReference type="InterPro" id="IPR009057">
    <property type="entry name" value="Homeodomain-like_sf"/>
</dbReference>
<dbReference type="InterPro" id="IPR006447">
    <property type="entry name" value="Myb_dom_plants"/>
</dbReference>
<evidence type="ECO:0000256" key="1">
    <source>
        <dbReference type="ARBA" id="ARBA00004123"/>
    </source>
</evidence>
<evidence type="ECO:0000256" key="5">
    <source>
        <dbReference type="SAM" id="MobiDB-lite"/>
    </source>
</evidence>
<dbReference type="PANTHER" id="PTHR31314:SF168">
    <property type="entry name" value="MYB-LIKE HTH TRANSCRIPTIONAL REGULATOR FAMILY PROTEIN"/>
    <property type="match status" value="1"/>
</dbReference>